<proteinExistence type="predicted"/>
<feature type="region of interest" description="Disordered" evidence="1">
    <location>
        <begin position="1"/>
        <end position="45"/>
    </location>
</feature>
<dbReference type="InterPro" id="IPR051448">
    <property type="entry name" value="CdaR-like_regulators"/>
</dbReference>
<dbReference type="Proteomes" id="UP000324308">
    <property type="component" value="Chromosome"/>
</dbReference>
<dbReference type="InterPro" id="IPR042070">
    <property type="entry name" value="PucR_C-HTH_sf"/>
</dbReference>
<dbReference type="InterPro" id="IPR025736">
    <property type="entry name" value="PucR_C-HTH_dom"/>
</dbReference>
<gene>
    <name evidence="3" type="ORF">F3L20_21295</name>
</gene>
<dbReference type="PANTHER" id="PTHR33744">
    <property type="entry name" value="CARBOHYDRATE DIACID REGULATOR"/>
    <property type="match status" value="1"/>
</dbReference>
<evidence type="ECO:0000256" key="1">
    <source>
        <dbReference type="SAM" id="MobiDB-lite"/>
    </source>
</evidence>
<dbReference type="PANTHER" id="PTHR33744:SF1">
    <property type="entry name" value="DNA-BINDING TRANSCRIPTIONAL ACTIVATOR ADER"/>
    <property type="match status" value="1"/>
</dbReference>
<feature type="compositionally biased region" description="Basic and acidic residues" evidence="1">
    <location>
        <begin position="23"/>
        <end position="33"/>
    </location>
</feature>
<protein>
    <submittedName>
        <fullName evidence="3">PucR family transcriptional regulator</fullName>
    </submittedName>
</protein>
<reference evidence="3 4" key="1">
    <citation type="submission" date="2019-09" db="EMBL/GenBank/DDBJ databases">
        <title>Draft genome sequence of the Ebosin-producing strain Streptomyces sp. 139.</title>
        <authorList>
            <person name="Ai L."/>
            <person name="Geng M."/>
            <person name="Ma M."/>
            <person name="Bai L."/>
        </authorList>
    </citation>
    <scope>NUCLEOTIDE SEQUENCE [LARGE SCALE GENOMIC DNA]</scope>
    <source>
        <strain evidence="3 4">139</strain>
    </source>
</reference>
<dbReference type="EMBL" id="CP043959">
    <property type="protein sequence ID" value="QER88033.1"/>
    <property type="molecule type" value="Genomic_DNA"/>
</dbReference>
<sequence length="520" mass="55754">MSHAHVWGNVARPGRGGEEDEGKAEVTGRKDAARGTTGTGGRPGWARELLEHLRPAGRDVRRVVDWLAGAVHAEVALRDGDGGLLAGIPLPLDESVAADVASGRIASAAWDGDGRHQRLVRVGHPSGACVLAVSRGAPFDRDASDVVTHTAQVIEVLLTVHETRAAGVRLGRATADLRLAILQLLMVEDTVSARRVASGLWPGLLDAETACVYVMESDPAVRDRLAAECIERTREEALVVRCPAVDGHVIVLSPREATADDLRSVAESHPDIFVGGSVWQSLARTATAYGQAVSALAVARFRPDKTAVYAERTHPERLMDPAALRTWAARVLRPLDALPHHTRAELIATTRLGLEFTAVSTAKILGVSRNTVRARMDRVESMLGVDFDDVTVRAVVHLALHTQINLLDGQGPAGSRAGSRRLAELLSSPAVAGWARELLDRLHPDPRNVRRTLRTWIAEGANAERAAQTLGVHAQTVREHVRSAEPVLERQLLAGGTDLYEVALAHLAVGDLDRPPLAGE</sequence>
<feature type="domain" description="PucR C-terminal helix-turn-helix" evidence="2">
    <location>
        <begin position="360"/>
        <end position="401"/>
    </location>
</feature>
<evidence type="ECO:0000313" key="3">
    <source>
        <dbReference type="EMBL" id="QER88033.1"/>
    </source>
</evidence>
<feature type="domain" description="PucR C-terminal helix-turn-helix" evidence="2">
    <location>
        <begin position="450"/>
        <end position="494"/>
    </location>
</feature>
<dbReference type="Pfam" id="PF13556">
    <property type="entry name" value="HTH_30"/>
    <property type="match status" value="2"/>
</dbReference>
<evidence type="ECO:0000259" key="2">
    <source>
        <dbReference type="Pfam" id="PF13556"/>
    </source>
</evidence>
<keyword evidence="4" id="KW-1185">Reference proteome</keyword>
<dbReference type="Gene3D" id="1.10.10.2840">
    <property type="entry name" value="PucR C-terminal helix-turn-helix domain"/>
    <property type="match status" value="2"/>
</dbReference>
<accession>A0ABX5ZUC7</accession>
<evidence type="ECO:0000313" key="4">
    <source>
        <dbReference type="Proteomes" id="UP000324308"/>
    </source>
</evidence>
<name>A0ABX5ZUC7_STRTE</name>
<organism evidence="3 4">
    <name type="scientific">Streptomyces tendae</name>
    <dbReference type="NCBI Taxonomy" id="1932"/>
    <lineage>
        <taxon>Bacteria</taxon>
        <taxon>Bacillati</taxon>
        <taxon>Actinomycetota</taxon>
        <taxon>Actinomycetes</taxon>
        <taxon>Kitasatosporales</taxon>
        <taxon>Streptomycetaceae</taxon>
        <taxon>Streptomyces</taxon>
    </lineage>
</organism>